<evidence type="ECO:0000256" key="1">
    <source>
        <dbReference type="SAM" id="MobiDB-lite"/>
    </source>
</evidence>
<dbReference type="EMBL" id="CP073767">
    <property type="protein sequence ID" value="UWZ51055.1"/>
    <property type="molecule type" value="Genomic_DNA"/>
</dbReference>
<accession>A0A9Q9ME68</accession>
<protein>
    <submittedName>
        <fullName evidence="2">Uncharacterized protein</fullName>
    </submittedName>
</protein>
<keyword evidence="3" id="KW-1185">Reference proteome</keyword>
<dbReference type="Proteomes" id="UP001058003">
    <property type="component" value="Chromosome"/>
</dbReference>
<evidence type="ECO:0000313" key="2">
    <source>
        <dbReference type="EMBL" id="UWZ51055.1"/>
    </source>
</evidence>
<sequence>MTALIDSARHGSADRTCGPRRAYTLNAGQQSRNHSPGARHGSCARRGSASPTEVDSCCVTVEACNGGPGAGVVAEQPNVVDMPAYVLRFSRFHYGFRG</sequence>
<reference evidence="2" key="1">
    <citation type="submission" date="2021-04" db="EMBL/GenBank/DDBJ databases">
        <title>Dactylosporangium aurantiacum NRRL B-8018 full assembly.</title>
        <authorList>
            <person name="Hartkoorn R.C."/>
            <person name="Beaudoing E."/>
            <person name="Hot D."/>
        </authorList>
    </citation>
    <scope>NUCLEOTIDE SEQUENCE</scope>
    <source>
        <strain evidence="2">NRRL B-8018</strain>
    </source>
</reference>
<evidence type="ECO:0000313" key="3">
    <source>
        <dbReference type="Proteomes" id="UP001058003"/>
    </source>
</evidence>
<dbReference type="KEGG" id="daur:Daura_30300"/>
<dbReference type="RefSeq" id="WP_260709478.1">
    <property type="nucleotide sequence ID" value="NZ_CP073767.1"/>
</dbReference>
<name>A0A9Q9ME68_9ACTN</name>
<organism evidence="2 3">
    <name type="scientific">Dactylosporangium aurantiacum</name>
    <dbReference type="NCBI Taxonomy" id="35754"/>
    <lineage>
        <taxon>Bacteria</taxon>
        <taxon>Bacillati</taxon>
        <taxon>Actinomycetota</taxon>
        <taxon>Actinomycetes</taxon>
        <taxon>Micromonosporales</taxon>
        <taxon>Micromonosporaceae</taxon>
        <taxon>Dactylosporangium</taxon>
    </lineage>
</organism>
<feature type="region of interest" description="Disordered" evidence="1">
    <location>
        <begin position="26"/>
        <end position="52"/>
    </location>
</feature>
<proteinExistence type="predicted"/>
<dbReference type="AlphaFoldDB" id="A0A9Q9ME68"/>
<gene>
    <name evidence="2" type="ORF">Daura_30300</name>
</gene>
<feature type="region of interest" description="Disordered" evidence="1">
    <location>
        <begin position="1"/>
        <end position="20"/>
    </location>
</feature>